<comment type="caution">
    <text evidence="1">The sequence shown here is derived from an EMBL/GenBank/DDBJ whole genome shotgun (WGS) entry which is preliminary data.</text>
</comment>
<evidence type="ECO:0000313" key="1">
    <source>
        <dbReference type="EMBL" id="KKM63086.1"/>
    </source>
</evidence>
<dbReference type="AlphaFoldDB" id="A0A0F9JL06"/>
<name>A0A0F9JL06_9ZZZZ</name>
<organism evidence="1">
    <name type="scientific">marine sediment metagenome</name>
    <dbReference type="NCBI Taxonomy" id="412755"/>
    <lineage>
        <taxon>unclassified sequences</taxon>
        <taxon>metagenomes</taxon>
        <taxon>ecological metagenomes</taxon>
    </lineage>
</organism>
<sequence length="76" mass="8852">MFNMKESKKIKAVNVHLFNDDGNKDHDVMIEIPEGGRIRITEIGSNILVYNKGGNLINRYNLQAGYTWNMEYIYKD</sequence>
<gene>
    <name evidence="1" type="ORF">LCGC14_1515100</name>
</gene>
<proteinExistence type="predicted"/>
<protein>
    <submittedName>
        <fullName evidence="1">Uncharacterized protein</fullName>
    </submittedName>
</protein>
<reference evidence="1" key="1">
    <citation type="journal article" date="2015" name="Nature">
        <title>Complex archaea that bridge the gap between prokaryotes and eukaryotes.</title>
        <authorList>
            <person name="Spang A."/>
            <person name="Saw J.H."/>
            <person name="Jorgensen S.L."/>
            <person name="Zaremba-Niedzwiedzka K."/>
            <person name="Martijn J."/>
            <person name="Lind A.E."/>
            <person name="van Eijk R."/>
            <person name="Schleper C."/>
            <person name="Guy L."/>
            <person name="Ettema T.J."/>
        </authorList>
    </citation>
    <scope>NUCLEOTIDE SEQUENCE</scope>
</reference>
<dbReference type="EMBL" id="LAZR01011163">
    <property type="protein sequence ID" value="KKM63086.1"/>
    <property type="molecule type" value="Genomic_DNA"/>
</dbReference>
<accession>A0A0F9JL06</accession>